<protein>
    <submittedName>
        <fullName evidence="1">Uncharacterized protein</fullName>
    </submittedName>
</protein>
<sequence length="73" mass="7706">VTTGTIGIVANPASGKDVRRLVARASVFDNREKCAIIRRALSGAINAGARRFAYLDDSHNIAGGALEELGYDC</sequence>
<accession>A0A382NRR7</accession>
<organism evidence="1">
    <name type="scientific">marine metagenome</name>
    <dbReference type="NCBI Taxonomy" id="408172"/>
    <lineage>
        <taxon>unclassified sequences</taxon>
        <taxon>metagenomes</taxon>
        <taxon>ecological metagenomes</taxon>
    </lineage>
</organism>
<dbReference type="EMBL" id="UINC01101876">
    <property type="protein sequence ID" value="SVC63045.1"/>
    <property type="molecule type" value="Genomic_DNA"/>
</dbReference>
<reference evidence="1" key="1">
    <citation type="submission" date="2018-05" db="EMBL/GenBank/DDBJ databases">
        <authorList>
            <person name="Lanie J.A."/>
            <person name="Ng W.-L."/>
            <person name="Kazmierczak K.M."/>
            <person name="Andrzejewski T.M."/>
            <person name="Davidsen T.M."/>
            <person name="Wayne K.J."/>
            <person name="Tettelin H."/>
            <person name="Glass J.I."/>
            <person name="Rusch D."/>
            <person name="Podicherti R."/>
            <person name="Tsui H.-C.T."/>
            <person name="Winkler M.E."/>
        </authorList>
    </citation>
    <scope>NUCLEOTIDE SEQUENCE</scope>
</reference>
<name>A0A382NRR7_9ZZZZ</name>
<feature type="non-terminal residue" evidence="1">
    <location>
        <position position="1"/>
    </location>
</feature>
<proteinExistence type="predicted"/>
<evidence type="ECO:0000313" key="1">
    <source>
        <dbReference type="EMBL" id="SVC63045.1"/>
    </source>
</evidence>
<feature type="non-terminal residue" evidence="1">
    <location>
        <position position="73"/>
    </location>
</feature>
<dbReference type="AlphaFoldDB" id="A0A382NRR7"/>
<gene>
    <name evidence="1" type="ORF">METZ01_LOCUS315899</name>
</gene>